<dbReference type="InterPro" id="IPR000326">
    <property type="entry name" value="PAP2/HPO"/>
</dbReference>
<feature type="transmembrane region" description="Helical" evidence="9">
    <location>
        <begin position="20"/>
        <end position="44"/>
    </location>
</feature>
<dbReference type="EMBL" id="JACBZS010000001">
    <property type="protein sequence ID" value="NYI71287.1"/>
    <property type="molecule type" value="Genomic_DNA"/>
</dbReference>
<dbReference type="InterPro" id="IPR036938">
    <property type="entry name" value="PAP2/HPO_sf"/>
</dbReference>
<proteinExistence type="inferred from homology"/>
<feature type="transmembrane region" description="Helical" evidence="9">
    <location>
        <begin position="199"/>
        <end position="218"/>
    </location>
</feature>
<organism evidence="11 12">
    <name type="scientific">Naumannella cuiyingiana</name>
    <dbReference type="NCBI Taxonomy" id="1347891"/>
    <lineage>
        <taxon>Bacteria</taxon>
        <taxon>Bacillati</taxon>
        <taxon>Actinomycetota</taxon>
        <taxon>Actinomycetes</taxon>
        <taxon>Propionibacteriales</taxon>
        <taxon>Propionibacteriaceae</taxon>
        <taxon>Naumannella</taxon>
    </lineage>
</organism>
<dbReference type="RefSeq" id="WP_179445129.1">
    <property type="nucleotide sequence ID" value="NZ_JACBZS010000001.1"/>
</dbReference>
<keyword evidence="9" id="KW-0812">Transmembrane</keyword>
<dbReference type="InterPro" id="IPR045540">
    <property type="entry name" value="YegS/DAGK_C"/>
</dbReference>
<dbReference type="GO" id="GO:0005524">
    <property type="term" value="F:ATP binding"/>
    <property type="evidence" value="ECO:0007669"/>
    <property type="project" value="UniProtKB-KW"/>
</dbReference>
<dbReference type="Pfam" id="PF00781">
    <property type="entry name" value="DAGK_cat"/>
    <property type="match status" value="1"/>
</dbReference>
<dbReference type="Gene3D" id="1.20.144.10">
    <property type="entry name" value="Phosphatidic acid phosphatase type 2/haloperoxidase"/>
    <property type="match status" value="1"/>
</dbReference>
<keyword evidence="5 11" id="KW-0418">Kinase</keyword>
<evidence type="ECO:0000259" key="10">
    <source>
        <dbReference type="PROSITE" id="PS50146"/>
    </source>
</evidence>
<feature type="transmembrane region" description="Helical" evidence="9">
    <location>
        <begin position="64"/>
        <end position="88"/>
    </location>
</feature>
<keyword evidence="7" id="KW-0443">Lipid metabolism</keyword>
<evidence type="ECO:0000256" key="6">
    <source>
        <dbReference type="ARBA" id="ARBA00022840"/>
    </source>
</evidence>
<dbReference type="PANTHER" id="PTHR12358">
    <property type="entry name" value="SPHINGOSINE KINASE"/>
    <property type="match status" value="1"/>
</dbReference>
<comment type="similarity">
    <text evidence="2">Belongs to the diacylglycerol/lipid kinase family.</text>
</comment>
<dbReference type="GO" id="GO:0016301">
    <property type="term" value="F:kinase activity"/>
    <property type="evidence" value="ECO:0007669"/>
    <property type="project" value="UniProtKB-KW"/>
</dbReference>
<feature type="transmembrane region" description="Helical" evidence="9">
    <location>
        <begin position="166"/>
        <end position="187"/>
    </location>
</feature>
<dbReference type="InterPro" id="IPR050187">
    <property type="entry name" value="Lipid_Phosphate_FormReg"/>
</dbReference>
<dbReference type="SUPFAM" id="SSF48317">
    <property type="entry name" value="Acid phosphatase/Vanadium-dependent haloperoxidase"/>
    <property type="match status" value="1"/>
</dbReference>
<gene>
    <name evidence="11" type="ORF">GGQ54_001847</name>
</gene>
<keyword evidence="7" id="KW-0444">Lipid biosynthesis</keyword>
<evidence type="ECO:0000256" key="9">
    <source>
        <dbReference type="SAM" id="Phobius"/>
    </source>
</evidence>
<protein>
    <submittedName>
        <fullName evidence="11">YegS/Rv2252/BmrU family lipid kinase</fullName>
    </submittedName>
</protein>
<keyword evidence="7" id="KW-0594">Phospholipid biosynthesis</keyword>
<dbReference type="Gene3D" id="2.60.200.40">
    <property type="match status" value="1"/>
</dbReference>
<evidence type="ECO:0000256" key="8">
    <source>
        <dbReference type="ARBA" id="ARBA00023264"/>
    </source>
</evidence>
<dbReference type="SMART" id="SM00014">
    <property type="entry name" value="acidPPc"/>
    <property type="match status" value="1"/>
</dbReference>
<dbReference type="InterPro" id="IPR016064">
    <property type="entry name" value="NAD/diacylglycerol_kinase_sf"/>
</dbReference>
<dbReference type="GO" id="GO:0008654">
    <property type="term" value="P:phospholipid biosynthetic process"/>
    <property type="evidence" value="ECO:0007669"/>
    <property type="project" value="UniProtKB-KW"/>
</dbReference>
<comment type="cofactor">
    <cofactor evidence="1">
        <name>Mg(2+)</name>
        <dbReference type="ChEBI" id="CHEBI:18420"/>
    </cofactor>
</comment>
<keyword evidence="4" id="KW-0547">Nucleotide-binding</keyword>
<keyword evidence="12" id="KW-1185">Reference proteome</keyword>
<evidence type="ECO:0000256" key="1">
    <source>
        <dbReference type="ARBA" id="ARBA00001946"/>
    </source>
</evidence>
<feature type="transmembrane region" description="Helical" evidence="9">
    <location>
        <begin position="95"/>
        <end position="114"/>
    </location>
</feature>
<keyword evidence="3" id="KW-0808">Transferase</keyword>
<comment type="caution">
    <text evidence="11">The sequence shown here is derived from an EMBL/GenBank/DDBJ whole genome shotgun (WGS) entry which is preliminary data.</text>
</comment>
<dbReference type="Pfam" id="PF19279">
    <property type="entry name" value="YegS_C"/>
    <property type="match status" value="1"/>
</dbReference>
<name>A0A7Z0IL96_9ACTN</name>
<dbReference type="PANTHER" id="PTHR12358:SF54">
    <property type="entry name" value="SPHINGOSINE KINASE RELATED PROTEIN"/>
    <property type="match status" value="1"/>
</dbReference>
<evidence type="ECO:0000313" key="12">
    <source>
        <dbReference type="Proteomes" id="UP000527616"/>
    </source>
</evidence>
<dbReference type="SUPFAM" id="SSF111331">
    <property type="entry name" value="NAD kinase/diacylglycerol kinase-like"/>
    <property type="match status" value="1"/>
</dbReference>
<accession>A0A7Z0IL96</accession>
<sequence>MATPDRPRRRPLGRPSMYAICFSGIAVALLVAWTALVALGGFVATLDQATLAPVPDPANPAVQVAAALGVVFWPGGFIALLLGLAWWAQRRRLRNVAIALAVAALPGSALAWLMKLVGSRPRPDEHLPQITEIGPAYPSEHIATLTTVAIMVAVTAVVTRQRRSVVRAWQIAGVAAVLIMAASRWLVRANWVSDLVGGLLLGATVAAFSLMIAGVRVLPRAGLAALAQPRQHVTSPAHPHRRCAVIVNPSKIADEATFRRHVSYELQRHDFQRTLWLETSVDDPGHGMAKIAVGKEVDLVVVAGGDGTVRSVCQGLADSGIPLGIVPAGTGNLLARNLGIPLDERAAIDVAFDGRNRVIDLVQVRPDDQPESLSFSVMAGMGFDALIFDQTADELKRAVGSAAYFVTAARAAGNEPFQAKVSIDDHLALRRRISLVVIGNVGELQGGIRLFPEAVPDDGLLEVLVASPRSLGDWARLATKLVVRSGGEDAQLTRLRGRSVEVITEEPEPYQLDGDTIGHCRRLSARTRPGALTVRVPG</sequence>
<keyword evidence="9" id="KW-1133">Transmembrane helix</keyword>
<dbReference type="InterPro" id="IPR017438">
    <property type="entry name" value="ATP-NAD_kinase_N"/>
</dbReference>
<dbReference type="Pfam" id="PF01569">
    <property type="entry name" value="PAP2"/>
    <property type="match status" value="1"/>
</dbReference>
<dbReference type="Proteomes" id="UP000527616">
    <property type="component" value="Unassembled WGS sequence"/>
</dbReference>
<evidence type="ECO:0000256" key="5">
    <source>
        <dbReference type="ARBA" id="ARBA00022777"/>
    </source>
</evidence>
<keyword evidence="8" id="KW-1208">Phospholipid metabolism</keyword>
<dbReference type="SMART" id="SM00046">
    <property type="entry name" value="DAGKc"/>
    <property type="match status" value="1"/>
</dbReference>
<dbReference type="CDD" id="cd01610">
    <property type="entry name" value="PAP2_like"/>
    <property type="match status" value="1"/>
</dbReference>
<dbReference type="InterPro" id="IPR001206">
    <property type="entry name" value="Diacylglycerol_kinase_cat_dom"/>
</dbReference>
<keyword evidence="6" id="KW-0067">ATP-binding</keyword>
<evidence type="ECO:0000256" key="7">
    <source>
        <dbReference type="ARBA" id="ARBA00023209"/>
    </source>
</evidence>
<dbReference type="Gene3D" id="3.40.50.10330">
    <property type="entry name" value="Probable inorganic polyphosphate/atp-NAD kinase, domain 1"/>
    <property type="match status" value="1"/>
</dbReference>
<dbReference type="AlphaFoldDB" id="A0A7Z0IL96"/>
<evidence type="ECO:0000256" key="4">
    <source>
        <dbReference type="ARBA" id="ARBA00022741"/>
    </source>
</evidence>
<evidence type="ECO:0000256" key="2">
    <source>
        <dbReference type="ARBA" id="ARBA00005983"/>
    </source>
</evidence>
<feature type="transmembrane region" description="Helical" evidence="9">
    <location>
        <begin position="141"/>
        <end position="159"/>
    </location>
</feature>
<keyword evidence="9" id="KW-0472">Membrane</keyword>
<dbReference type="PROSITE" id="PS50146">
    <property type="entry name" value="DAGK"/>
    <property type="match status" value="1"/>
</dbReference>
<feature type="domain" description="DAGKc" evidence="10">
    <location>
        <begin position="238"/>
        <end position="368"/>
    </location>
</feature>
<evidence type="ECO:0000313" key="11">
    <source>
        <dbReference type="EMBL" id="NYI71287.1"/>
    </source>
</evidence>
<reference evidence="11 12" key="1">
    <citation type="submission" date="2020-07" db="EMBL/GenBank/DDBJ databases">
        <title>Sequencing the genomes of 1000 actinobacteria strains.</title>
        <authorList>
            <person name="Klenk H.-P."/>
        </authorList>
    </citation>
    <scope>NUCLEOTIDE SEQUENCE [LARGE SCALE GENOMIC DNA]</scope>
    <source>
        <strain evidence="11 12">DSM 103164</strain>
    </source>
</reference>
<evidence type="ECO:0000256" key="3">
    <source>
        <dbReference type="ARBA" id="ARBA00022679"/>
    </source>
</evidence>